<evidence type="ECO:0000313" key="3">
    <source>
        <dbReference type="Proteomes" id="UP001066276"/>
    </source>
</evidence>
<keyword evidence="3" id="KW-1185">Reference proteome</keyword>
<protein>
    <submittedName>
        <fullName evidence="2">Uncharacterized protein</fullName>
    </submittedName>
</protein>
<comment type="caution">
    <text evidence="2">The sequence shown here is derived from an EMBL/GenBank/DDBJ whole genome shotgun (WGS) entry which is preliminary data.</text>
</comment>
<accession>A0AAV7WWI8</accession>
<feature type="compositionally biased region" description="Polar residues" evidence="1">
    <location>
        <begin position="63"/>
        <end position="72"/>
    </location>
</feature>
<organism evidence="2 3">
    <name type="scientific">Pleurodeles waltl</name>
    <name type="common">Iberian ribbed newt</name>
    <dbReference type="NCBI Taxonomy" id="8319"/>
    <lineage>
        <taxon>Eukaryota</taxon>
        <taxon>Metazoa</taxon>
        <taxon>Chordata</taxon>
        <taxon>Craniata</taxon>
        <taxon>Vertebrata</taxon>
        <taxon>Euteleostomi</taxon>
        <taxon>Amphibia</taxon>
        <taxon>Batrachia</taxon>
        <taxon>Caudata</taxon>
        <taxon>Salamandroidea</taxon>
        <taxon>Salamandridae</taxon>
        <taxon>Pleurodelinae</taxon>
        <taxon>Pleurodeles</taxon>
    </lineage>
</organism>
<proteinExistence type="predicted"/>
<dbReference type="EMBL" id="JANPWB010000001">
    <property type="protein sequence ID" value="KAJ1217347.1"/>
    <property type="molecule type" value="Genomic_DNA"/>
</dbReference>
<feature type="compositionally biased region" description="Acidic residues" evidence="1">
    <location>
        <begin position="45"/>
        <end position="54"/>
    </location>
</feature>
<sequence>MGPEEGTQPSVIKMMEEVGTEARVEEMAVWDKSSKRKDRCPVSAEDSESQEEQTGESPPGPMGNNNHAQGILQTLRVEDGEGNARLSPMEEMITKLAEEIKKGFSISEANQASLKEVSEILETKFDLLTKGTQLLEETVESLKVDVVQNK</sequence>
<evidence type="ECO:0000256" key="1">
    <source>
        <dbReference type="SAM" id="MobiDB-lite"/>
    </source>
</evidence>
<evidence type="ECO:0000313" key="2">
    <source>
        <dbReference type="EMBL" id="KAJ1217347.1"/>
    </source>
</evidence>
<reference evidence="2" key="1">
    <citation type="journal article" date="2022" name="bioRxiv">
        <title>Sequencing and chromosome-scale assembly of the giantPleurodeles waltlgenome.</title>
        <authorList>
            <person name="Brown T."/>
            <person name="Elewa A."/>
            <person name="Iarovenko S."/>
            <person name="Subramanian E."/>
            <person name="Araus A.J."/>
            <person name="Petzold A."/>
            <person name="Susuki M."/>
            <person name="Suzuki K.-i.T."/>
            <person name="Hayashi T."/>
            <person name="Toyoda A."/>
            <person name="Oliveira C."/>
            <person name="Osipova E."/>
            <person name="Leigh N.D."/>
            <person name="Simon A."/>
            <person name="Yun M.H."/>
        </authorList>
    </citation>
    <scope>NUCLEOTIDE SEQUENCE</scope>
    <source>
        <strain evidence="2">20211129_DDA</strain>
        <tissue evidence="2">Liver</tissue>
    </source>
</reference>
<feature type="region of interest" description="Disordered" evidence="1">
    <location>
        <begin position="24"/>
        <end position="72"/>
    </location>
</feature>
<dbReference type="Proteomes" id="UP001066276">
    <property type="component" value="Chromosome 1_1"/>
</dbReference>
<dbReference type="AlphaFoldDB" id="A0AAV7WWI8"/>
<gene>
    <name evidence="2" type="ORF">NDU88_004941</name>
</gene>
<name>A0AAV7WWI8_PLEWA</name>